<feature type="compositionally biased region" description="Low complexity" evidence="1">
    <location>
        <begin position="171"/>
        <end position="191"/>
    </location>
</feature>
<organism evidence="2 3">
    <name type="scientific">Acanthaster planci</name>
    <name type="common">Crown-of-thorns starfish</name>
    <dbReference type="NCBI Taxonomy" id="133434"/>
    <lineage>
        <taxon>Eukaryota</taxon>
        <taxon>Metazoa</taxon>
        <taxon>Echinodermata</taxon>
        <taxon>Eleutherozoa</taxon>
        <taxon>Asterozoa</taxon>
        <taxon>Asteroidea</taxon>
        <taxon>Valvatacea</taxon>
        <taxon>Valvatida</taxon>
        <taxon>Acanthasteridae</taxon>
        <taxon>Acanthaster</taxon>
    </lineage>
</organism>
<feature type="compositionally biased region" description="Basic and acidic residues" evidence="1">
    <location>
        <begin position="483"/>
        <end position="501"/>
    </location>
</feature>
<feature type="region of interest" description="Disordered" evidence="1">
    <location>
        <begin position="58"/>
        <end position="288"/>
    </location>
</feature>
<feature type="region of interest" description="Disordered" evidence="1">
    <location>
        <begin position="582"/>
        <end position="649"/>
    </location>
</feature>
<feature type="compositionally biased region" description="Basic and acidic residues" evidence="1">
    <location>
        <begin position="612"/>
        <end position="627"/>
    </location>
</feature>
<feature type="compositionally biased region" description="Basic and acidic residues" evidence="1">
    <location>
        <begin position="133"/>
        <end position="163"/>
    </location>
</feature>
<evidence type="ECO:0000313" key="2">
    <source>
        <dbReference type="Proteomes" id="UP000694845"/>
    </source>
</evidence>
<keyword evidence="2" id="KW-1185">Reference proteome</keyword>
<dbReference type="GeneID" id="110983971"/>
<feature type="compositionally biased region" description="Basic and acidic residues" evidence="1">
    <location>
        <begin position="95"/>
        <end position="104"/>
    </location>
</feature>
<feature type="compositionally biased region" description="Pro residues" evidence="1">
    <location>
        <begin position="261"/>
        <end position="275"/>
    </location>
</feature>
<feature type="region of interest" description="Disordered" evidence="1">
    <location>
        <begin position="382"/>
        <end position="441"/>
    </location>
</feature>
<evidence type="ECO:0000256" key="1">
    <source>
        <dbReference type="SAM" id="MobiDB-lite"/>
    </source>
</evidence>
<feature type="region of interest" description="Disordered" evidence="1">
    <location>
        <begin position="453"/>
        <end position="515"/>
    </location>
</feature>
<evidence type="ECO:0000313" key="3">
    <source>
        <dbReference type="RefSeq" id="XP_022099414.1"/>
    </source>
</evidence>
<feature type="compositionally biased region" description="Polar residues" evidence="1">
    <location>
        <begin position="111"/>
        <end position="120"/>
    </location>
</feature>
<protein>
    <submittedName>
        <fullName evidence="3">Serine/arginine repetitive matrix protein 1-like</fullName>
    </submittedName>
</protein>
<feature type="compositionally biased region" description="Pro residues" evidence="1">
    <location>
        <begin position="423"/>
        <end position="435"/>
    </location>
</feature>
<reference evidence="3" key="1">
    <citation type="submission" date="2025-08" db="UniProtKB">
        <authorList>
            <consortium name="RefSeq"/>
        </authorList>
    </citation>
    <scope>IDENTIFICATION</scope>
</reference>
<name>A0A8B7Z1D7_ACAPL</name>
<feature type="compositionally biased region" description="Acidic residues" evidence="1">
    <location>
        <begin position="201"/>
        <end position="218"/>
    </location>
</feature>
<feature type="compositionally biased region" description="Basic and acidic residues" evidence="1">
    <location>
        <begin position="401"/>
        <end position="418"/>
    </location>
</feature>
<dbReference type="AlphaFoldDB" id="A0A8B7Z1D7"/>
<gene>
    <name evidence="3" type="primary">LOC110983971</name>
</gene>
<proteinExistence type="predicted"/>
<dbReference type="OrthoDB" id="10450603at2759"/>
<accession>A0A8B7Z1D7</accession>
<feature type="compositionally biased region" description="Polar residues" evidence="1">
    <location>
        <begin position="630"/>
        <end position="642"/>
    </location>
</feature>
<dbReference type="Proteomes" id="UP000694845">
    <property type="component" value="Unplaced"/>
</dbReference>
<dbReference type="RefSeq" id="XP_022099414.1">
    <property type="nucleotide sequence ID" value="XM_022243722.1"/>
</dbReference>
<dbReference type="KEGG" id="aplc:110983971"/>
<sequence>MSDEATKDSQCTCVSKIIKLDPNLLQRRESLFASSEAQSIIEQMTGVSCNGQVILKKTTESQAEDPTEEAPAVETSSTEGKEDNKRVAMTNKSKAGKEREKHTMADVASKVMNSKLYTNDRTTRAVKKWRAFRTREERRLAGEDGQEKHEAKDDKDEKTDEAQSKVGIGDSSPSTASSITTTSAGANTTNTKFSLSRQDENDSNDDIDSDSESDSSDDSETKPTDQPRVATPTPPKSPVLHRPARARFGRRYSMPLNVMTPAPPRLSPAVSPPHGSPKASQESSPNRRPHVTAAITKLQNNREKLSMLFDKRSEVISSLDAESEVVGIGKRVTRLCNRRASDSMSTLSDFLRKQQISLTGSSTGRLLQRRGSVGTNILARNTRTPAVDSSQISPVAPGPNDDNKIRSGRPEFKSRSCEDVAIPNPPGQLHPPPPFHGGRRGSVCVGQIARVRDGTSPELQSPRRPPADGETPLGLICSSKKNVPQERNPDGDSGKDKDTANHKSPPQGPPQRYMKNRRGSVSLAHIAHAREMLQCKTLGNSESQKNGLSKSVPLTLANIEVHNTLLSPFSFQFFSDRIPTTAGAGPVKSEDSPKPAEVSTKPAANQAQGGVHVREGEPKLEGPETAREMGTSSLRQGSSPRRASTPAVPVSERKYSLFLRTDSEIREDIENEIQERVARRRRELMAVRCVSAKGAQRLEARALAQSAAGRLKRNLHEVTKQRKTKELMQIEEERNRLLKQMMLLS</sequence>
<feature type="compositionally biased region" description="Polar residues" evidence="1">
    <location>
        <begin position="382"/>
        <end position="393"/>
    </location>
</feature>
<dbReference type="OMA" id="RYSMPLN"/>